<accession>A0A9R1WV28</accession>
<proteinExistence type="predicted"/>
<evidence type="ECO:0000313" key="4">
    <source>
        <dbReference type="Proteomes" id="UP000235145"/>
    </source>
</evidence>
<feature type="signal peptide" evidence="2">
    <location>
        <begin position="1"/>
        <end position="16"/>
    </location>
</feature>
<feature type="compositionally biased region" description="Basic and acidic residues" evidence="1">
    <location>
        <begin position="70"/>
        <end position="83"/>
    </location>
</feature>
<evidence type="ECO:0000313" key="3">
    <source>
        <dbReference type="EMBL" id="KAJ0188464.1"/>
    </source>
</evidence>
<dbReference type="AlphaFoldDB" id="A0A9R1WV28"/>
<gene>
    <name evidence="3" type="ORF">LSAT_V11C900490240</name>
</gene>
<evidence type="ECO:0000256" key="1">
    <source>
        <dbReference type="SAM" id="MobiDB-lite"/>
    </source>
</evidence>
<protein>
    <submittedName>
        <fullName evidence="3">Uncharacterized protein</fullName>
    </submittedName>
</protein>
<feature type="region of interest" description="Disordered" evidence="1">
    <location>
        <begin position="70"/>
        <end position="91"/>
    </location>
</feature>
<keyword evidence="4" id="KW-1185">Reference proteome</keyword>
<evidence type="ECO:0000256" key="2">
    <source>
        <dbReference type="SAM" id="SignalP"/>
    </source>
</evidence>
<organism evidence="3 4">
    <name type="scientific">Lactuca sativa</name>
    <name type="common">Garden lettuce</name>
    <dbReference type="NCBI Taxonomy" id="4236"/>
    <lineage>
        <taxon>Eukaryota</taxon>
        <taxon>Viridiplantae</taxon>
        <taxon>Streptophyta</taxon>
        <taxon>Embryophyta</taxon>
        <taxon>Tracheophyta</taxon>
        <taxon>Spermatophyta</taxon>
        <taxon>Magnoliopsida</taxon>
        <taxon>eudicotyledons</taxon>
        <taxon>Gunneridae</taxon>
        <taxon>Pentapetalae</taxon>
        <taxon>asterids</taxon>
        <taxon>campanulids</taxon>
        <taxon>Asterales</taxon>
        <taxon>Asteraceae</taxon>
        <taxon>Cichorioideae</taxon>
        <taxon>Cichorieae</taxon>
        <taxon>Lactucinae</taxon>
        <taxon>Lactuca</taxon>
    </lineage>
</organism>
<reference evidence="3 4" key="1">
    <citation type="journal article" date="2017" name="Nat. Commun.">
        <title>Genome assembly with in vitro proximity ligation data and whole-genome triplication in lettuce.</title>
        <authorList>
            <person name="Reyes-Chin-Wo S."/>
            <person name="Wang Z."/>
            <person name="Yang X."/>
            <person name="Kozik A."/>
            <person name="Arikit S."/>
            <person name="Song C."/>
            <person name="Xia L."/>
            <person name="Froenicke L."/>
            <person name="Lavelle D.O."/>
            <person name="Truco M.J."/>
            <person name="Xia R."/>
            <person name="Zhu S."/>
            <person name="Xu C."/>
            <person name="Xu H."/>
            <person name="Xu X."/>
            <person name="Cox K."/>
            <person name="Korf I."/>
            <person name="Meyers B.C."/>
            <person name="Michelmore R.W."/>
        </authorList>
    </citation>
    <scope>NUCLEOTIDE SEQUENCE [LARGE SCALE GENOMIC DNA]</scope>
    <source>
        <strain evidence="4">cv. Salinas</strain>
        <tissue evidence="3">Seedlings</tissue>
    </source>
</reference>
<comment type="caution">
    <text evidence="3">The sequence shown here is derived from an EMBL/GenBank/DDBJ whole genome shotgun (WGS) entry which is preliminary data.</text>
</comment>
<dbReference type="EMBL" id="NBSK02000009">
    <property type="protein sequence ID" value="KAJ0188464.1"/>
    <property type="molecule type" value="Genomic_DNA"/>
</dbReference>
<keyword evidence="2" id="KW-0732">Signal</keyword>
<name>A0A9R1WV28_LACSA</name>
<sequence>MTSLATSFILISCSVGWVVFELCFRRYCEFCYKESVVKQKGINYKYKNEDEELLKTVSISTSVAMVGTKPHEEVNDRKEHEAHFTNTKANS</sequence>
<feature type="chain" id="PRO_5040423942" evidence="2">
    <location>
        <begin position="17"/>
        <end position="91"/>
    </location>
</feature>
<dbReference type="Proteomes" id="UP000235145">
    <property type="component" value="Unassembled WGS sequence"/>
</dbReference>